<evidence type="ECO:0000313" key="2">
    <source>
        <dbReference type="EnsemblPlants" id="Kaladp0016s0235.1.v1.1.CDS.1"/>
    </source>
</evidence>
<feature type="transmembrane region" description="Helical" evidence="1">
    <location>
        <begin position="46"/>
        <end position="65"/>
    </location>
</feature>
<proteinExistence type="predicted"/>
<name>A0A7N0T022_KALFE</name>
<keyword evidence="3" id="KW-1185">Reference proteome</keyword>
<keyword evidence="1" id="KW-0812">Transmembrane</keyword>
<dbReference type="EnsemblPlants" id="Kaladp0016s0235.1.v1.1">
    <property type="protein sequence ID" value="Kaladp0016s0235.1.v1.1.CDS.1"/>
    <property type="gene ID" value="Kaladp0016s0235.v1.1"/>
</dbReference>
<accession>A0A7N0T022</accession>
<dbReference type="AlphaFoldDB" id="A0A7N0T022"/>
<dbReference type="Gramene" id="Kaladp0016s0235.1.v1.1">
    <property type="protein sequence ID" value="Kaladp0016s0235.1.v1.1.CDS.1"/>
    <property type="gene ID" value="Kaladp0016s0235.v1.1"/>
</dbReference>
<sequence length="68" mass="7257">MSSPISFCPDTPYRPLAYPIVVEFKPGPTVSGSSAMYRVPNPVGEVLLMADLAIGMAVGVFPLTVSWK</sequence>
<evidence type="ECO:0000313" key="3">
    <source>
        <dbReference type="Proteomes" id="UP000594263"/>
    </source>
</evidence>
<keyword evidence="1" id="KW-0472">Membrane</keyword>
<reference evidence="2" key="1">
    <citation type="submission" date="2021-01" db="UniProtKB">
        <authorList>
            <consortium name="EnsemblPlants"/>
        </authorList>
    </citation>
    <scope>IDENTIFICATION</scope>
</reference>
<dbReference type="Proteomes" id="UP000594263">
    <property type="component" value="Unplaced"/>
</dbReference>
<protein>
    <submittedName>
        <fullName evidence="2">Uncharacterized protein</fullName>
    </submittedName>
</protein>
<keyword evidence="1" id="KW-1133">Transmembrane helix</keyword>
<organism evidence="2 3">
    <name type="scientific">Kalanchoe fedtschenkoi</name>
    <name type="common">Lavender scallops</name>
    <name type="synonym">South American air plant</name>
    <dbReference type="NCBI Taxonomy" id="63787"/>
    <lineage>
        <taxon>Eukaryota</taxon>
        <taxon>Viridiplantae</taxon>
        <taxon>Streptophyta</taxon>
        <taxon>Embryophyta</taxon>
        <taxon>Tracheophyta</taxon>
        <taxon>Spermatophyta</taxon>
        <taxon>Magnoliopsida</taxon>
        <taxon>eudicotyledons</taxon>
        <taxon>Gunneridae</taxon>
        <taxon>Pentapetalae</taxon>
        <taxon>Saxifragales</taxon>
        <taxon>Crassulaceae</taxon>
        <taxon>Kalanchoe</taxon>
    </lineage>
</organism>
<evidence type="ECO:0000256" key="1">
    <source>
        <dbReference type="SAM" id="Phobius"/>
    </source>
</evidence>